<accession>A0ABY1VN53</accession>
<proteinExistence type="predicted"/>
<dbReference type="PROSITE" id="PS50006">
    <property type="entry name" value="FHA_DOMAIN"/>
    <property type="match status" value="1"/>
</dbReference>
<feature type="compositionally biased region" description="Low complexity" evidence="6">
    <location>
        <begin position="251"/>
        <end position="277"/>
    </location>
</feature>
<dbReference type="SUPFAM" id="SSF49879">
    <property type="entry name" value="SMAD/FHA domain"/>
    <property type="match status" value="1"/>
</dbReference>
<dbReference type="InterPro" id="IPR008984">
    <property type="entry name" value="SMAD_FHA_dom_sf"/>
</dbReference>
<feature type="region of interest" description="Disordered" evidence="6">
    <location>
        <begin position="310"/>
        <end position="334"/>
    </location>
</feature>
<feature type="region of interest" description="Disordered" evidence="6">
    <location>
        <begin position="251"/>
        <end position="281"/>
    </location>
</feature>
<evidence type="ECO:0000256" key="1">
    <source>
        <dbReference type="ARBA" id="ARBA00004141"/>
    </source>
</evidence>
<keyword evidence="5 7" id="KW-0472">Membrane</keyword>
<feature type="domain" description="FHA" evidence="8">
    <location>
        <begin position="751"/>
        <end position="805"/>
    </location>
</feature>
<feature type="transmembrane region" description="Helical" evidence="7">
    <location>
        <begin position="55"/>
        <end position="81"/>
    </location>
</feature>
<feature type="transmembrane region" description="Helical" evidence="7">
    <location>
        <begin position="102"/>
        <end position="125"/>
    </location>
</feature>
<evidence type="ECO:0000256" key="3">
    <source>
        <dbReference type="ARBA" id="ARBA00022692"/>
    </source>
</evidence>
<evidence type="ECO:0000256" key="6">
    <source>
        <dbReference type="SAM" id="MobiDB-lite"/>
    </source>
</evidence>
<dbReference type="EMBL" id="UAPQ01000006">
    <property type="protein sequence ID" value="SPT53117.1"/>
    <property type="molecule type" value="Genomic_DNA"/>
</dbReference>
<dbReference type="Gene3D" id="2.60.200.20">
    <property type="match status" value="1"/>
</dbReference>
<feature type="compositionally biased region" description="Low complexity" evidence="6">
    <location>
        <begin position="446"/>
        <end position="462"/>
    </location>
</feature>
<keyword evidence="4 7" id="KW-1133">Transmembrane helix</keyword>
<comment type="caution">
    <text evidence="9">The sequence shown here is derived from an EMBL/GenBank/DDBJ whole genome shotgun (WGS) entry which is preliminary data.</text>
</comment>
<feature type="region of interest" description="Disordered" evidence="6">
    <location>
        <begin position="614"/>
        <end position="656"/>
    </location>
</feature>
<organism evidence="9 10">
    <name type="scientific">Actinomyces bovis</name>
    <dbReference type="NCBI Taxonomy" id="1658"/>
    <lineage>
        <taxon>Bacteria</taxon>
        <taxon>Bacillati</taxon>
        <taxon>Actinomycetota</taxon>
        <taxon>Actinomycetes</taxon>
        <taxon>Actinomycetales</taxon>
        <taxon>Actinomycetaceae</taxon>
        <taxon>Actinomyces</taxon>
    </lineage>
</organism>
<evidence type="ECO:0000256" key="4">
    <source>
        <dbReference type="ARBA" id="ARBA00022989"/>
    </source>
</evidence>
<reference evidence="9 10" key="1">
    <citation type="submission" date="2018-06" db="EMBL/GenBank/DDBJ databases">
        <authorList>
            <consortium name="Pathogen Informatics"/>
            <person name="Doyle S."/>
        </authorList>
    </citation>
    <scope>NUCLEOTIDE SEQUENCE [LARGE SCALE GENOMIC DNA]</scope>
    <source>
        <strain evidence="9 10">NCTC11535</strain>
    </source>
</reference>
<sequence>MTLLSVTDETMVNPLRIPATTGARARAVIIDAVLISILAVALMGVSILVMDRPNLALLGAILAVILLLREADLTLTGYSVGGRIAGVRWVDARTDNRPGIGMFFHADLVLITIVPTLGFGSLLLLSSASKDKNLRGWHDRISGLIAVSTKDPLADELEDFDETSLLSRGTLEEVPEELYRADAEDLEQVGVSETPVSRSVYESSRSAQVSSAEQAKVESEAPVFASVAAASGTVLESLTTAPRPEPVAEVAPELELAPAAQAKPTPETTPEAEAATEILPVTEPETAAELKPGLESVSAPAFEPVAAVAPEVEAKPEVDPEPMTQAAPEAEADDATEVLPVTAPKPVAAPEPVGESAAVSEPAPVVEAAAELAPEPVEEPKAALEPAAEPQDAVETAPVPEPENVSSPEPQHKTAAKVKSAPEAPATSPKKPVAERAEHTADEPESAPSPETPAIDADAAQEAAEEDSSSPKPELASVPRRADAEAEFEQVAQSILATAEPTEPTEAEAEAAEAASEQSDAASQAQAVVPPVSKGSAKLNEFKPFNTVSDAAAENGFVAVSAQEELDADESSSFGVVPPVKELIGAPRSAPSPSEHDDHYELVQEVFARRAAARAAKAAASASSGPSIATFDAEDPVSPEPQPKESTSPASASEVVDDTLIDANLVDGQTTDEPMIEVPEGESLDSYFAEALLNDDDAISEESTSTDSTEDGFPAGTEGPAPAFVDDRSEPVMRLMPFTNASKAIHISGPTIIGRAPLNTSRYPEAKLVALGDSAPSVSKTHAAMMPTEHGILVTDLGSSNGTRVVRAGKARRIPTDVAVMVHEGGVVLLGQTAYRVQR</sequence>
<evidence type="ECO:0000259" key="8">
    <source>
        <dbReference type="PROSITE" id="PS50006"/>
    </source>
</evidence>
<dbReference type="InterPro" id="IPR010432">
    <property type="entry name" value="RDD"/>
</dbReference>
<evidence type="ECO:0000256" key="7">
    <source>
        <dbReference type="SAM" id="Phobius"/>
    </source>
</evidence>
<dbReference type="Pfam" id="PF06271">
    <property type="entry name" value="RDD"/>
    <property type="match status" value="1"/>
</dbReference>
<gene>
    <name evidence="9" type="ORF">NCTC11535_00776</name>
</gene>
<feature type="region of interest" description="Disordered" evidence="6">
    <location>
        <begin position="371"/>
        <end position="538"/>
    </location>
</feature>
<keyword evidence="3 7" id="KW-0812">Transmembrane</keyword>
<evidence type="ECO:0000313" key="9">
    <source>
        <dbReference type="EMBL" id="SPT53117.1"/>
    </source>
</evidence>
<keyword evidence="2" id="KW-0597">Phosphoprotein</keyword>
<feature type="compositionally biased region" description="Basic and acidic residues" evidence="6">
    <location>
        <begin position="432"/>
        <end position="442"/>
    </location>
</feature>
<keyword evidence="10" id="KW-1185">Reference proteome</keyword>
<evidence type="ECO:0000256" key="5">
    <source>
        <dbReference type="ARBA" id="ARBA00023136"/>
    </source>
</evidence>
<dbReference type="Proteomes" id="UP000250006">
    <property type="component" value="Unassembled WGS sequence"/>
</dbReference>
<name>A0ABY1VN53_9ACTO</name>
<feature type="transmembrane region" description="Helical" evidence="7">
    <location>
        <begin position="28"/>
        <end position="49"/>
    </location>
</feature>
<evidence type="ECO:0000313" key="10">
    <source>
        <dbReference type="Proteomes" id="UP000250006"/>
    </source>
</evidence>
<evidence type="ECO:0000256" key="2">
    <source>
        <dbReference type="ARBA" id="ARBA00022553"/>
    </source>
</evidence>
<comment type="subcellular location">
    <subcellularLocation>
        <location evidence="1">Membrane</location>
        <topology evidence="1">Multi-pass membrane protein</topology>
    </subcellularLocation>
</comment>
<feature type="compositionally biased region" description="Low complexity" evidence="6">
    <location>
        <begin position="614"/>
        <end position="624"/>
    </location>
</feature>
<dbReference type="CDD" id="cd00060">
    <property type="entry name" value="FHA"/>
    <property type="match status" value="1"/>
</dbReference>
<protein>
    <submittedName>
        <fullName evidence="9">RDD family</fullName>
    </submittedName>
</protein>
<dbReference type="Pfam" id="PF00498">
    <property type="entry name" value="FHA"/>
    <property type="match status" value="1"/>
</dbReference>
<feature type="region of interest" description="Disordered" evidence="6">
    <location>
        <begin position="699"/>
        <end position="723"/>
    </location>
</feature>
<feature type="compositionally biased region" description="Low complexity" evidence="6">
    <location>
        <begin position="512"/>
        <end position="533"/>
    </location>
</feature>
<dbReference type="InterPro" id="IPR000253">
    <property type="entry name" value="FHA_dom"/>
</dbReference>